<dbReference type="AlphaFoldDB" id="A0A938Y5I4"/>
<dbReference type="RefSeq" id="WP_205290904.1">
    <property type="nucleotide sequence ID" value="NZ_CP074406.1"/>
</dbReference>
<protein>
    <submittedName>
        <fullName evidence="1">Uncharacterized protein</fullName>
    </submittedName>
</protein>
<gene>
    <name evidence="1" type="ORF">JK386_06690</name>
</gene>
<dbReference type="Proteomes" id="UP000663791">
    <property type="component" value="Unassembled WGS sequence"/>
</dbReference>
<keyword evidence="2" id="KW-1185">Reference proteome</keyword>
<evidence type="ECO:0000313" key="2">
    <source>
        <dbReference type="Proteomes" id="UP000663791"/>
    </source>
</evidence>
<comment type="caution">
    <text evidence="1">The sequence shown here is derived from an EMBL/GenBank/DDBJ whole genome shotgun (WGS) entry which is preliminary data.</text>
</comment>
<proteinExistence type="predicted"/>
<reference evidence="1" key="1">
    <citation type="submission" date="2021-01" db="EMBL/GenBank/DDBJ databases">
        <title>Novel species in genus Nocardioides.</title>
        <authorList>
            <person name="Zhang G."/>
        </authorList>
    </citation>
    <scope>NUCLEOTIDE SEQUENCE</scope>
    <source>
        <strain evidence="1">Zg-536</strain>
    </source>
</reference>
<evidence type="ECO:0000313" key="1">
    <source>
        <dbReference type="EMBL" id="MBM9459584.1"/>
    </source>
</evidence>
<organism evidence="1 2">
    <name type="scientific">Nocardioides faecalis</name>
    <dbReference type="NCBI Taxonomy" id="2803858"/>
    <lineage>
        <taxon>Bacteria</taxon>
        <taxon>Bacillati</taxon>
        <taxon>Actinomycetota</taxon>
        <taxon>Actinomycetes</taxon>
        <taxon>Propionibacteriales</taxon>
        <taxon>Nocardioidaceae</taxon>
        <taxon>Nocardioides</taxon>
    </lineage>
</organism>
<sequence length="103" mass="10770">MLTASKPFSTSRLAAPAERRECGQGLLLLCDPDGHVAIDSSDMLQSGTGSPVAAIGWKPIFPVIDAQALRASLRLLERVVLRGYPRPAAEAAAAAETAEQVDG</sequence>
<name>A0A938Y5I4_9ACTN</name>
<accession>A0A938Y5I4</accession>
<dbReference type="EMBL" id="JAERTX010000005">
    <property type="protein sequence ID" value="MBM9459584.1"/>
    <property type="molecule type" value="Genomic_DNA"/>
</dbReference>